<feature type="domain" description="CCAAT-binding factor" evidence="3">
    <location>
        <begin position="319"/>
        <end position="464"/>
    </location>
</feature>
<organism evidence="4 5">
    <name type="scientific">Candolleomyces eurysporus</name>
    <dbReference type="NCBI Taxonomy" id="2828524"/>
    <lineage>
        <taxon>Eukaryota</taxon>
        <taxon>Fungi</taxon>
        <taxon>Dikarya</taxon>
        <taxon>Basidiomycota</taxon>
        <taxon>Agaricomycotina</taxon>
        <taxon>Agaricomycetes</taxon>
        <taxon>Agaricomycetidae</taxon>
        <taxon>Agaricales</taxon>
        <taxon>Agaricineae</taxon>
        <taxon>Psathyrellaceae</taxon>
        <taxon>Candolleomyces</taxon>
    </lineage>
</organism>
<dbReference type="PANTHER" id="PTHR12455:SF0">
    <property type="entry name" value="NUCLEOLAR COMPLEX PROTEIN 4 HOMOLOG"/>
    <property type="match status" value="1"/>
</dbReference>
<name>A0A9W8MAW0_9AGAR</name>
<reference evidence="4" key="1">
    <citation type="submission" date="2022-06" db="EMBL/GenBank/DDBJ databases">
        <title>Genome Sequence of Candolleomyces eurysporus.</title>
        <authorList>
            <person name="Buettner E."/>
        </authorList>
    </citation>
    <scope>NUCLEOTIDE SEQUENCE</scope>
    <source>
        <strain evidence="4">VTCC 930004</strain>
    </source>
</reference>
<comment type="caution">
    <text evidence="4">The sequence shown here is derived from an EMBL/GenBank/DDBJ whole genome shotgun (WGS) entry which is preliminary data.</text>
</comment>
<keyword evidence="5" id="KW-1185">Reference proteome</keyword>
<dbReference type="InterPro" id="IPR027193">
    <property type="entry name" value="Noc4"/>
</dbReference>
<dbReference type="EMBL" id="JANBPK010001191">
    <property type="protein sequence ID" value="KAJ2925280.1"/>
    <property type="molecule type" value="Genomic_DNA"/>
</dbReference>
<dbReference type="OrthoDB" id="10263185at2759"/>
<gene>
    <name evidence="4" type="ORF">H1R20_g11839</name>
</gene>
<evidence type="ECO:0000256" key="1">
    <source>
        <dbReference type="ARBA" id="ARBA00007797"/>
    </source>
</evidence>
<evidence type="ECO:0000313" key="4">
    <source>
        <dbReference type="EMBL" id="KAJ2925280.1"/>
    </source>
</evidence>
<dbReference type="Proteomes" id="UP001140091">
    <property type="component" value="Unassembled WGS sequence"/>
</dbReference>
<dbReference type="GO" id="GO:0030692">
    <property type="term" value="C:Noc4p-Nop14p complex"/>
    <property type="evidence" value="ECO:0007669"/>
    <property type="project" value="TreeGrafter"/>
</dbReference>
<comment type="similarity">
    <text evidence="1">Belongs to the CBF/MAK21 family.</text>
</comment>
<dbReference type="GO" id="GO:0042254">
    <property type="term" value="P:ribosome biogenesis"/>
    <property type="evidence" value="ECO:0007669"/>
    <property type="project" value="InterPro"/>
</dbReference>
<dbReference type="GO" id="GO:0032040">
    <property type="term" value="C:small-subunit processome"/>
    <property type="evidence" value="ECO:0007669"/>
    <property type="project" value="TreeGrafter"/>
</dbReference>
<evidence type="ECO:0000256" key="2">
    <source>
        <dbReference type="SAM" id="MobiDB-lite"/>
    </source>
</evidence>
<dbReference type="PANTHER" id="PTHR12455">
    <property type="entry name" value="NUCLEOLAR COMPLEX PROTEIN 4"/>
    <property type="match status" value="1"/>
</dbReference>
<accession>A0A9W8MAW0</accession>
<proteinExistence type="inferred from homology"/>
<feature type="region of interest" description="Disordered" evidence="2">
    <location>
        <begin position="180"/>
        <end position="212"/>
    </location>
</feature>
<dbReference type="InterPro" id="IPR005612">
    <property type="entry name" value="CCAAT-binding_factor"/>
</dbReference>
<evidence type="ECO:0000313" key="5">
    <source>
        <dbReference type="Proteomes" id="UP001140091"/>
    </source>
</evidence>
<feature type="non-terminal residue" evidence="4">
    <location>
        <position position="547"/>
    </location>
</feature>
<evidence type="ECO:0000259" key="3">
    <source>
        <dbReference type="Pfam" id="PF03914"/>
    </source>
</evidence>
<feature type="compositionally biased region" description="Acidic residues" evidence="2">
    <location>
        <begin position="194"/>
        <end position="212"/>
    </location>
</feature>
<dbReference type="AlphaFoldDB" id="A0A9W8MAW0"/>
<dbReference type="Pfam" id="PF03914">
    <property type="entry name" value="CBF"/>
    <property type="match status" value="1"/>
</dbReference>
<protein>
    <recommendedName>
        <fullName evidence="3">CCAAT-binding factor domain-containing protein</fullName>
    </recommendedName>
</protein>
<sequence>MPSIRSLPEPQKKRRKVAHDTGVAADIKSIEDALASSVKASTSLNKLADLVDLVVKQQEPQVVSKGIYALYRIFTLIISTGKLSISGDDAAKAVKAWLWERLHAYTDFLLGLLKDEEKVLRTWFSVHDDIRWFFLRESVPVLEKAPKNRQLSASKNLLSILEKLSTFPTEQAELNEWWVPEFGAKPPKPKGANGDEDEDEPMPKEDEDEVEDDWRKFFEDEPAPQDIKQKSSRLHKMTIHQSLHSLSSHKAVFTRTWLTLLSRLALTGRESEEEQQEKKILAVRVLNVMHRGVLPHLTRPVLVMDWIAGCVDYGGSLGLLALNGLFTLMKDYNLDYPSFYTRLYAFLDRDVLHLKHRARFFRMTELFLSSTLLPATLLASFIKRLSRLSLNAPPAAIVMIIPFTYNILKKHPALMVMIHRDGDSGFEDPFLPDEPNPLSTNALESSLWELYSHRSHYHATVSVLCKVFSEAFTKPGYAMEDFLDHSYATLFDTDVDRKIKKEPALAMEVEGFGGNAKLDLFPSERPETDEDLVASGTKDIVKELWVF</sequence>